<dbReference type="PANTHER" id="PTHR24256">
    <property type="entry name" value="TRYPTASE-RELATED"/>
    <property type="match status" value="1"/>
</dbReference>
<name>A0A8K0GBL3_IGNLU</name>
<evidence type="ECO:0000259" key="7">
    <source>
        <dbReference type="PROSITE" id="PS50240"/>
    </source>
</evidence>
<keyword evidence="1 6" id="KW-0732">Signal</keyword>
<evidence type="ECO:0000313" key="10">
    <source>
        <dbReference type="Proteomes" id="UP000801492"/>
    </source>
</evidence>
<evidence type="ECO:0008006" key="11">
    <source>
        <dbReference type="Google" id="ProtNLM"/>
    </source>
</evidence>
<dbReference type="Pfam" id="PF00089">
    <property type="entry name" value="Trypsin"/>
    <property type="match status" value="1"/>
</dbReference>
<evidence type="ECO:0000259" key="8">
    <source>
        <dbReference type="PROSITE" id="PS51888"/>
    </source>
</evidence>
<dbReference type="InterPro" id="IPR051487">
    <property type="entry name" value="Ser/Thr_Proteases_Immune/Dev"/>
</dbReference>
<dbReference type="SMART" id="SM00020">
    <property type="entry name" value="Tryp_SPc"/>
    <property type="match status" value="1"/>
</dbReference>
<dbReference type="InterPro" id="IPR009003">
    <property type="entry name" value="Peptidase_S1_PA"/>
</dbReference>
<dbReference type="InterPro" id="IPR001254">
    <property type="entry name" value="Trypsin_dom"/>
</dbReference>
<keyword evidence="2" id="KW-1015">Disulfide bond</keyword>
<dbReference type="AlphaFoldDB" id="A0A8K0GBL3"/>
<dbReference type="FunFam" id="2.40.10.10:FF:000028">
    <property type="entry name" value="Serine protease easter"/>
    <property type="match status" value="1"/>
</dbReference>
<evidence type="ECO:0000256" key="5">
    <source>
        <dbReference type="SAM" id="MobiDB-lite"/>
    </source>
</evidence>
<dbReference type="PROSITE" id="PS50240">
    <property type="entry name" value="TRYPSIN_DOM"/>
    <property type="match status" value="1"/>
</dbReference>
<sequence length="548" mass="60200">MLLQVVIVFAYLLVFGNSAERGEECVDQSGEKAVCTGLQSCRLSAPSSNSSTIGDKIQISISVCGYDNEPLVCCKTVSSAIENSVNVVSTASTVSFNNTTQTSQIESSTTSNSFNVNQENKSQKPLFTSPPLQTTSKTTEINNDNSIEFNNLPNVLPLQSNNTTSTILPTSTSPFIPITSASVETAPVSTFIETTTTFQPISFSPPFIPSPSMKVAPVSELIETTTTNQPISGSPLFIPTPASVDVAAISEFTETPSFDRYAFSKKVNKLLPDRNTCGFQNARERSKNSPIATIDEFPWTVLLKYRYGYGYSYDQNAGFRCMGTLISNRYVITAAECIINHQDLFYVESVRLGEWLIPSVNDCFYHNNGDECADKVVDVGIEKKILHPDYDPSCSLNNIALIRLKRNINYTTFIRPICLPVENLPEPCLGTILTTSGWGVTRHGCQLDLKSKINLPVLSNDKCINPFANFPQLLENQFCIGTTTSNTICLTDSGGGLMVISHEDKPQWYLEGVIPEGFACNQKYGPGIYTRVTKYIGWILDTISHDTF</sequence>
<dbReference type="PRINTS" id="PR00722">
    <property type="entry name" value="CHYMOTRYPSIN"/>
</dbReference>
<comment type="similarity">
    <text evidence="4">Belongs to the peptidase S1 family. CLIP subfamily.</text>
</comment>
<organism evidence="9 10">
    <name type="scientific">Ignelater luminosus</name>
    <name type="common">Cucubano</name>
    <name type="synonym">Pyrophorus luminosus</name>
    <dbReference type="NCBI Taxonomy" id="2038154"/>
    <lineage>
        <taxon>Eukaryota</taxon>
        <taxon>Metazoa</taxon>
        <taxon>Ecdysozoa</taxon>
        <taxon>Arthropoda</taxon>
        <taxon>Hexapoda</taxon>
        <taxon>Insecta</taxon>
        <taxon>Pterygota</taxon>
        <taxon>Neoptera</taxon>
        <taxon>Endopterygota</taxon>
        <taxon>Coleoptera</taxon>
        <taxon>Polyphaga</taxon>
        <taxon>Elateriformia</taxon>
        <taxon>Elateroidea</taxon>
        <taxon>Elateridae</taxon>
        <taxon>Agrypninae</taxon>
        <taxon>Pyrophorini</taxon>
        <taxon>Ignelater</taxon>
    </lineage>
</organism>
<feature type="compositionally biased region" description="Low complexity" evidence="5">
    <location>
        <begin position="101"/>
        <end position="113"/>
    </location>
</feature>
<dbReference type="OrthoDB" id="10012881at2759"/>
<dbReference type="InterPro" id="IPR043504">
    <property type="entry name" value="Peptidase_S1_PA_chymotrypsin"/>
</dbReference>
<gene>
    <name evidence="9" type="ORF">ILUMI_10307</name>
</gene>
<feature type="signal peptide" evidence="6">
    <location>
        <begin position="1"/>
        <end position="18"/>
    </location>
</feature>
<accession>A0A8K0GBL3</accession>
<feature type="chain" id="PRO_5035464394" description="CLIP domain-containing serine protease" evidence="6">
    <location>
        <begin position="19"/>
        <end position="548"/>
    </location>
</feature>
<dbReference type="InterPro" id="IPR022700">
    <property type="entry name" value="CLIP"/>
</dbReference>
<dbReference type="Proteomes" id="UP000801492">
    <property type="component" value="Unassembled WGS sequence"/>
</dbReference>
<comment type="caution">
    <text evidence="9">The sequence shown here is derived from an EMBL/GenBank/DDBJ whole genome shotgun (WGS) entry which is preliminary data.</text>
</comment>
<protein>
    <recommendedName>
        <fullName evidence="11">CLIP domain-containing serine protease</fullName>
    </recommendedName>
</protein>
<feature type="region of interest" description="Disordered" evidence="5">
    <location>
        <begin position="101"/>
        <end position="138"/>
    </location>
</feature>
<evidence type="ECO:0000256" key="2">
    <source>
        <dbReference type="ARBA" id="ARBA00023157"/>
    </source>
</evidence>
<evidence type="ECO:0000256" key="4">
    <source>
        <dbReference type="ARBA" id="ARBA00024195"/>
    </source>
</evidence>
<keyword evidence="10" id="KW-1185">Reference proteome</keyword>
<dbReference type="EMBL" id="VTPC01005581">
    <property type="protein sequence ID" value="KAF2895872.1"/>
    <property type="molecule type" value="Genomic_DNA"/>
</dbReference>
<dbReference type="GO" id="GO:0004252">
    <property type="term" value="F:serine-type endopeptidase activity"/>
    <property type="evidence" value="ECO:0007669"/>
    <property type="project" value="InterPro"/>
</dbReference>
<dbReference type="InterPro" id="IPR001314">
    <property type="entry name" value="Peptidase_S1A"/>
</dbReference>
<evidence type="ECO:0000256" key="3">
    <source>
        <dbReference type="ARBA" id="ARBA00023180"/>
    </source>
</evidence>
<dbReference type="SUPFAM" id="SSF50494">
    <property type="entry name" value="Trypsin-like serine proteases"/>
    <property type="match status" value="1"/>
</dbReference>
<evidence type="ECO:0000313" key="9">
    <source>
        <dbReference type="EMBL" id="KAF2895872.1"/>
    </source>
</evidence>
<evidence type="ECO:0000256" key="1">
    <source>
        <dbReference type="ARBA" id="ARBA00022729"/>
    </source>
</evidence>
<dbReference type="GO" id="GO:0006508">
    <property type="term" value="P:proteolysis"/>
    <property type="evidence" value="ECO:0007669"/>
    <property type="project" value="InterPro"/>
</dbReference>
<dbReference type="CDD" id="cd00190">
    <property type="entry name" value="Tryp_SPc"/>
    <property type="match status" value="1"/>
</dbReference>
<feature type="domain" description="Peptidase S1" evidence="7">
    <location>
        <begin position="276"/>
        <end position="544"/>
    </location>
</feature>
<feature type="compositionally biased region" description="Polar residues" evidence="5">
    <location>
        <begin position="114"/>
        <end position="138"/>
    </location>
</feature>
<dbReference type="Gene3D" id="2.40.10.10">
    <property type="entry name" value="Trypsin-like serine proteases"/>
    <property type="match status" value="2"/>
</dbReference>
<proteinExistence type="inferred from homology"/>
<reference evidence="9" key="1">
    <citation type="submission" date="2019-08" db="EMBL/GenBank/DDBJ databases">
        <title>The genome of the North American firefly Photinus pyralis.</title>
        <authorList>
            <consortium name="Photinus pyralis genome working group"/>
            <person name="Fallon T.R."/>
            <person name="Sander Lower S.E."/>
            <person name="Weng J.-K."/>
        </authorList>
    </citation>
    <scope>NUCLEOTIDE SEQUENCE</scope>
    <source>
        <strain evidence="9">TRF0915ILg1</strain>
        <tissue evidence="9">Whole body</tissue>
    </source>
</reference>
<dbReference type="PROSITE" id="PS51888">
    <property type="entry name" value="CLIP"/>
    <property type="match status" value="1"/>
</dbReference>
<keyword evidence="3" id="KW-0325">Glycoprotein</keyword>
<evidence type="ECO:0000256" key="6">
    <source>
        <dbReference type="SAM" id="SignalP"/>
    </source>
</evidence>
<feature type="domain" description="Clip" evidence="8">
    <location>
        <begin position="24"/>
        <end position="74"/>
    </location>
</feature>